<evidence type="ECO:0000313" key="2">
    <source>
        <dbReference type="EMBL" id="MDU0200936.1"/>
    </source>
</evidence>
<proteinExistence type="predicted"/>
<accession>A0ABU3R9J7</accession>
<gene>
    <name evidence="2" type="ORF">RQP52_07525</name>
</gene>
<evidence type="ECO:0000313" key="3">
    <source>
        <dbReference type="Proteomes" id="UP001260980"/>
    </source>
</evidence>
<dbReference type="InterPro" id="IPR002125">
    <property type="entry name" value="CMP_dCMP_dom"/>
</dbReference>
<name>A0ABU3R9J7_9BACL</name>
<dbReference type="PANTHER" id="PTHR11079">
    <property type="entry name" value="CYTOSINE DEAMINASE FAMILY MEMBER"/>
    <property type="match status" value="1"/>
</dbReference>
<dbReference type="CDD" id="cd01285">
    <property type="entry name" value="nucleoside_deaminase"/>
    <property type="match status" value="1"/>
</dbReference>
<reference evidence="2 3" key="1">
    <citation type="submission" date="2023-10" db="EMBL/GenBank/DDBJ databases">
        <title>Paenibacillus strain PFR10 Genome sequencing and assembly.</title>
        <authorList>
            <person name="Kim I."/>
        </authorList>
    </citation>
    <scope>NUCLEOTIDE SEQUENCE [LARGE SCALE GENOMIC DNA]</scope>
    <source>
        <strain evidence="2 3">PFR10</strain>
    </source>
</reference>
<dbReference type="Pfam" id="PF00383">
    <property type="entry name" value="dCMP_cyt_deam_1"/>
    <property type="match status" value="1"/>
</dbReference>
<comment type="caution">
    <text evidence="2">The sequence shown here is derived from an EMBL/GenBank/DDBJ whole genome shotgun (WGS) entry which is preliminary data.</text>
</comment>
<feature type="domain" description="CMP/dCMP-type deaminase" evidence="1">
    <location>
        <begin position="2"/>
        <end position="133"/>
    </location>
</feature>
<dbReference type="InterPro" id="IPR016193">
    <property type="entry name" value="Cytidine_deaminase-like"/>
</dbReference>
<keyword evidence="3" id="KW-1185">Reference proteome</keyword>
<organism evidence="2 3">
    <name type="scientific">Paenibacillus violae</name>
    <dbReference type="NCBI Taxonomy" id="3077234"/>
    <lineage>
        <taxon>Bacteria</taxon>
        <taxon>Bacillati</taxon>
        <taxon>Bacillota</taxon>
        <taxon>Bacilli</taxon>
        <taxon>Bacillales</taxon>
        <taxon>Paenibacillaceae</taxon>
        <taxon>Paenibacillus</taxon>
    </lineage>
</organism>
<dbReference type="Gene3D" id="3.40.140.10">
    <property type="entry name" value="Cytidine Deaminase, domain 2"/>
    <property type="match status" value="1"/>
</dbReference>
<dbReference type="Proteomes" id="UP001260980">
    <property type="component" value="Unassembled WGS sequence"/>
</dbReference>
<dbReference type="PANTHER" id="PTHR11079:SF202">
    <property type="entry name" value="TRNA-SPECIFIC ADENOSINE DEAMINASE"/>
    <property type="match status" value="1"/>
</dbReference>
<dbReference type="PROSITE" id="PS51747">
    <property type="entry name" value="CYT_DCMP_DEAMINASES_2"/>
    <property type="match status" value="1"/>
</dbReference>
<dbReference type="RefSeq" id="WP_315950576.1">
    <property type="nucleotide sequence ID" value="NZ_JAWCUD010000002.1"/>
</dbReference>
<protein>
    <submittedName>
        <fullName evidence="2">Nucleoside deaminase</fullName>
    </submittedName>
</protein>
<evidence type="ECO:0000259" key="1">
    <source>
        <dbReference type="PROSITE" id="PS51747"/>
    </source>
</evidence>
<dbReference type="EMBL" id="JAWCUD010000002">
    <property type="protein sequence ID" value="MDU0200936.1"/>
    <property type="molecule type" value="Genomic_DNA"/>
</dbReference>
<sequence length="171" mass="19542">MLDDRKFLLEAFLEAEKAKEAGTYPIGAVIVDSDGKMISRGHNKVFTLIDTTAHAEVDAIRNAGARMLDAETKKFLKKSYTLYTTCEPCPMCSCTILLTFSINRVVWAANDRDMGAMRKFVEGPHFQDRFSKISIEAAPYRDLEIRQTKMLAEWSIKRGYIDTHWQHDNDD</sequence>
<dbReference type="SUPFAM" id="SSF53927">
    <property type="entry name" value="Cytidine deaminase-like"/>
    <property type="match status" value="1"/>
</dbReference>